<keyword evidence="11" id="KW-0969">Cilium</keyword>
<evidence type="ECO:0000256" key="2">
    <source>
        <dbReference type="ARBA" id="ARBA00004162"/>
    </source>
</evidence>
<evidence type="ECO:0000256" key="1">
    <source>
        <dbReference type="ARBA" id="ARBA00002254"/>
    </source>
</evidence>
<evidence type="ECO:0000256" key="9">
    <source>
        <dbReference type="ARBA" id="ARBA00023136"/>
    </source>
</evidence>
<dbReference type="EMBL" id="JACNLK010000016">
    <property type="protein sequence ID" value="MBC8207791.1"/>
    <property type="molecule type" value="Genomic_DNA"/>
</dbReference>
<evidence type="ECO:0000313" key="11">
    <source>
        <dbReference type="EMBL" id="MBC8207791.1"/>
    </source>
</evidence>
<sequence length="84" mass="9123">MAIFFLVDREGSDAKSASTLSSLGPGCMGRIRDLVLLIVGNKTYAELQNVEGKKQLKGEILAKINGSFQTGEIKVIYFTNSVIQ</sequence>
<dbReference type="InterPro" id="IPR005503">
    <property type="entry name" value="FliL"/>
</dbReference>
<dbReference type="AlphaFoldDB" id="A0A8J6N9S1"/>
<dbReference type="GO" id="GO:0006935">
    <property type="term" value="P:chemotaxis"/>
    <property type="evidence" value="ECO:0007669"/>
    <property type="project" value="UniProtKB-KW"/>
</dbReference>
<evidence type="ECO:0000256" key="3">
    <source>
        <dbReference type="ARBA" id="ARBA00008281"/>
    </source>
</evidence>
<evidence type="ECO:0000313" key="12">
    <source>
        <dbReference type="Proteomes" id="UP000599024"/>
    </source>
</evidence>
<keyword evidence="9 10" id="KW-0472">Membrane</keyword>
<keyword evidence="4 10" id="KW-1003">Cell membrane</keyword>
<evidence type="ECO:0000256" key="10">
    <source>
        <dbReference type="RuleBase" id="RU364125"/>
    </source>
</evidence>
<dbReference type="GO" id="GO:0009425">
    <property type="term" value="C:bacterial-type flagellum basal body"/>
    <property type="evidence" value="ECO:0007669"/>
    <property type="project" value="InterPro"/>
</dbReference>
<dbReference type="PANTHER" id="PTHR35091">
    <property type="entry name" value="FLAGELLAR PROTEIN FLIL"/>
    <property type="match status" value="1"/>
</dbReference>
<dbReference type="GO" id="GO:0071978">
    <property type="term" value="P:bacterial-type flagellum-dependent swarming motility"/>
    <property type="evidence" value="ECO:0007669"/>
    <property type="project" value="TreeGrafter"/>
</dbReference>
<proteinExistence type="inferred from homology"/>
<gene>
    <name evidence="11" type="ORF">H8E79_01310</name>
</gene>
<comment type="function">
    <text evidence="1 10">Controls the rotational direction of flagella during chemotaxis.</text>
</comment>
<evidence type="ECO:0000256" key="6">
    <source>
        <dbReference type="ARBA" id="ARBA00022692"/>
    </source>
</evidence>
<evidence type="ECO:0000256" key="8">
    <source>
        <dbReference type="ARBA" id="ARBA00022989"/>
    </source>
</evidence>
<dbReference type="PANTHER" id="PTHR35091:SF2">
    <property type="entry name" value="FLAGELLAR PROTEIN FLIL"/>
    <property type="match status" value="1"/>
</dbReference>
<dbReference type="Pfam" id="PF03748">
    <property type="entry name" value="FliL"/>
    <property type="match status" value="1"/>
</dbReference>
<keyword evidence="7 10" id="KW-0283">Flagellar rotation</keyword>
<keyword evidence="5 10" id="KW-0145">Chemotaxis</keyword>
<organism evidence="11 12">
    <name type="scientific">Candidatus Desulfatifera sulfidica</name>
    <dbReference type="NCBI Taxonomy" id="2841691"/>
    <lineage>
        <taxon>Bacteria</taxon>
        <taxon>Pseudomonadati</taxon>
        <taxon>Thermodesulfobacteriota</taxon>
        <taxon>Desulfobulbia</taxon>
        <taxon>Desulfobulbales</taxon>
        <taxon>Desulfobulbaceae</taxon>
        <taxon>Candidatus Desulfatifera</taxon>
    </lineage>
</organism>
<name>A0A8J6N9S1_9BACT</name>
<dbReference type="GO" id="GO:0005886">
    <property type="term" value="C:plasma membrane"/>
    <property type="evidence" value="ECO:0007669"/>
    <property type="project" value="UniProtKB-SubCell"/>
</dbReference>
<reference evidence="11 12" key="1">
    <citation type="submission" date="2020-08" db="EMBL/GenBank/DDBJ databases">
        <title>Bridging the membrane lipid divide: bacteria of the FCB group superphylum have the potential to synthesize archaeal ether lipids.</title>
        <authorList>
            <person name="Villanueva L."/>
            <person name="Von Meijenfeldt F.A.B."/>
            <person name="Westbye A.B."/>
            <person name="Yadav S."/>
            <person name="Hopmans E.C."/>
            <person name="Dutilh B.E."/>
            <person name="Sinninghe Damste J.S."/>
        </authorList>
    </citation>
    <scope>NUCLEOTIDE SEQUENCE [LARGE SCALE GENOMIC DNA]</scope>
    <source>
        <strain evidence="11">NIOZ-UU81</strain>
    </source>
</reference>
<keyword evidence="11" id="KW-0282">Flagellum</keyword>
<keyword evidence="6" id="KW-0812">Transmembrane</keyword>
<comment type="subcellular location">
    <subcellularLocation>
        <location evidence="2">Cell membrane</location>
        <topology evidence="2">Single-pass membrane protein</topology>
    </subcellularLocation>
</comment>
<keyword evidence="8" id="KW-1133">Transmembrane helix</keyword>
<evidence type="ECO:0000256" key="4">
    <source>
        <dbReference type="ARBA" id="ARBA00022475"/>
    </source>
</evidence>
<dbReference type="Proteomes" id="UP000599024">
    <property type="component" value="Unassembled WGS sequence"/>
</dbReference>
<evidence type="ECO:0000256" key="5">
    <source>
        <dbReference type="ARBA" id="ARBA00022500"/>
    </source>
</evidence>
<comment type="caution">
    <text evidence="11">The sequence shown here is derived from an EMBL/GenBank/DDBJ whole genome shotgun (WGS) entry which is preliminary data.</text>
</comment>
<keyword evidence="11" id="KW-0966">Cell projection</keyword>
<comment type="similarity">
    <text evidence="3 10">Belongs to the FliL family.</text>
</comment>
<evidence type="ECO:0000256" key="7">
    <source>
        <dbReference type="ARBA" id="ARBA00022779"/>
    </source>
</evidence>
<protein>
    <recommendedName>
        <fullName evidence="10">Flagellar protein FliL</fullName>
    </recommendedName>
</protein>
<accession>A0A8J6N9S1</accession>